<keyword evidence="7 9" id="KW-0807">Transducer</keyword>
<proteinExistence type="inferred from homology"/>
<dbReference type="CDD" id="cd18773">
    <property type="entry name" value="PDC1_HK_sensor"/>
    <property type="match status" value="1"/>
</dbReference>
<keyword evidence="6 11" id="KW-0472">Membrane</keyword>
<feature type="transmembrane region" description="Helical" evidence="11">
    <location>
        <begin position="76"/>
        <end position="98"/>
    </location>
</feature>
<dbReference type="Pfam" id="PF02743">
    <property type="entry name" value="dCache_1"/>
    <property type="match status" value="1"/>
</dbReference>
<dbReference type="Gene3D" id="3.30.450.20">
    <property type="entry name" value="PAS domain"/>
    <property type="match status" value="1"/>
</dbReference>
<keyword evidence="2" id="KW-1003">Cell membrane</keyword>
<feature type="domain" description="Methyl-accepting transducer" evidence="13">
    <location>
        <begin position="691"/>
        <end position="927"/>
    </location>
</feature>
<keyword evidence="5 11" id="KW-1133">Transmembrane helix</keyword>
<evidence type="ECO:0000259" key="13">
    <source>
        <dbReference type="PROSITE" id="PS50111"/>
    </source>
</evidence>
<evidence type="ECO:0000256" key="11">
    <source>
        <dbReference type="SAM" id="Phobius"/>
    </source>
</evidence>
<accession>A0A6N8FY49</accession>
<keyword evidence="4 11" id="KW-0812">Transmembrane</keyword>
<dbReference type="Gene3D" id="6.10.340.10">
    <property type="match status" value="1"/>
</dbReference>
<dbReference type="SUPFAM" id="SSF55781">
    <property type="entry name" value="GAF domain-like"/>
    <property type="match status" value="1"/>
</dbReference>
<feature type="compositionally biased region" description="Basic and acidic residues" evidence="10">
    <location>
        <begin position="1"/>
        <end position="11"/>
    </location>
</feature>
<evidence type="ECO:0000256" key="1">
    <source>
        <dbReference type="ARBA" id="ARBA00004651"/>
    </source>
</evidence>
<dbReference type="CDD" id="cd06225">
    <property type="entry name" value="HAMP"/>
    <property type="match status" value="1"/>
</dbReference>
<dbReference type="PANTHER" id="PTHR32089">
    <property type="entry name" value="METHYL-ACCEPTING CHEMOTAXIS PROTEIN MCPB"/>
    <property type="match status" value="1"/>
</dbReference>
<reference evidence="15 16" key="1">
    <citation type="journal article" date="2019" name="Front. Microbiol.">
        <title>Genomic Features for Desiccation Tolerance and Sugar Biosynthesis in the Extremophile Gloeocapsopsis sp. UTEX B3054.</title>
        <authorList>
            <person name="Urrejola C."/>
            <person name="Alcorta J."/>
            <person name="Salas L."/>
            <person name="Vasquez M."/>
            <person name="Polz M.F."/>
            <person name="Vicuna R."/>
            <person name="Diez B."/>
        </authorList>
    </citation>
    <scope>NUCLEOTIDE SEQUENCE [LARGE SCALE GENOMIC DNA]</scope>
    <source>
        <strain evidence="15 16">1H9</strain>
    </source>
</reference>
<evidence type="ECO:0000256" key="5">
    <source>
        <dbReference type="ARBA" id="ARBA00022989"/>
    </source>
</evidence>
<dbReference type="CDD" id="cd11386">
    <property type="entry name" value="MCP_signal"/>
    <property type="match status" value="1"/>
</dbReference>
<comment type="caution">
    <text evidence="15">The sequence shown here is derived from an EMBL/GenBank/DDBJ whole genome shotgun (WGS) entry which is preliminary data.</text>
</comment>
<dbReference type="PANTHER" id="PTHR32089:SF114">
    <property type="entry name" value="METHYL-ACCEPTING CHEMOTAXIS PROTEIN MCPB"/>
    <property type="match status" value="1"/>
</dbReference>
<dbReference type="GO" id="GO:0006935">
    <property type="term" value="P:chemotaxis"/>
    <property type="evidence" value="ECO:0007669"/>
    <property type="project" value="UniProtKB-KW"/>
</dbReference>
<evidence type="ECO:0000256" key="7">
    <source>
        <dbReference type="ARBA" id="ARBA00023224"/>
    </source>
</evidence>
<evidence type="ECO:0000259" key="14">
    <source>
        <dbReference type="PROSITE" id="PS50885"/>
    </source>
</evidence>
<dbReference type="SMART" id="SM00304">
    <property type="entry name" value="HAMP"/>
    <property type="match status" value="2"/>
</dbReference>
<dbReference type="GO" id="GO:0005886">
    <property type="term" value="C:plasma membrane"/>
    <property type="evidence" value="ECO:0007669"/>
    <property type="project" value="UniProtKB-SubCell"/>
</dbReference>
<dbReference type="Proteomes" id="UP000441797">
    <property type="component" value="Unassembled WGS sequence"/>
</dbReference>
<feature type="domain" description="HAMP" evidence="14">
    <location>
        <begin position="390"/>
        <end position="442"/>
    </location>
</feature>
<dbReference type="InterPro" id="IPR029151">
    <property type="entry name" value="Sensor-like_sf"/>
</dbReference>
<evidence type="ECO:0000256" key="9">
    <source>
        <dbReference type="PROSITE-ProRule" id="PRU00284"/>
    </source>
</evidence>
<dbReference type="Gene3D" id="1.10.287.950">
    <property type="entry name" value="Methyl-accepting chemotaxis protein"/>
    <property type="match status" value="1"/>
</dbReference>
<comment type="similarity">
    <text evidence="8">Belongs to the methyl-accepting chemotaxis (MCP) protein family.</text>
</comment>
<dbReference type="PROSITE" id="PS50885">
    <property type="entry name" value="HAMP"/>
    <property type="match status" value="2"/>
</dbReference>
<evidence type="ECO:0000256" key="3">
    <source>
        <dbReference type="ARBA" id="ARBA00022500"/>
    </source>
</evidence>
<dbReference type="Pfam" id="PF00015">
    <property type="entry name" value="MCPsignal"/>
    <property type="match status" value="1"/>
</dbReference>
<keyword evidence="16" id="KW-1185">Reference proteome</keyword>
<sequence>MATRFKQEPTSRHQHKTASHLNDSKHNPRQMPSNRVQPHLSGLDIHQIPTQQSNQNSVLDKLGLSFWRRLSLKTKATTLAIALSTIPIVVLGATAYYITSKTITNNVTQQQQARAIALAGQFDNFISQRYLDIQNLAQSSLLNNPSVSTLFPTQSKQLSLEQYIKNNPGYDNIVVIDPAGQVILQTAGEGIANYSSVDYFQQSIQTKRPVVTSPRKSLLTGEYSIYAAAPVINPTTGEVIAVVRSRTPVQYFNEILHAEAKNLAQSGNRFGVEEYFAVNDVGKIVVAPTEHLNYIGEDAQAVFPRVAPRLINNTSVGSLIDRDRVERQQYLVAYTPIRQIESQTALNWSAMVALPTAQVFAARQELFLPFLLGTTAFTILVGAIAAYLVNRALRPVVNASLAVQKLGEGHLNTRLNVQGKDELAVLGSNINVMANQLQSLLRQQEEVTEQAQLFADVTFRIRRSLNVDDILKTAVKEVRKVLKSDRVVIYQFNSDLSGTIVAEAVAPGWTQALAEIIDDPCFKDGHIQQYKNGRVRAIDNIHQAGLTDCHIKTLERFEVKANLVAPILKDNQLLGLLIAHQCATTRAWQQAEIDLFTQLATQIGFALDQAYLLEQVEQSRAVAEEVSGDQRQQKEALQQQLLGLLSNIEEAAQGNLTVRAEVTAGEIGTVADFFNSIIESLRQLATDVKTATSQVNVAVAENQGAMHQLADQALQQADAIAHSLDSLAQMTDSIQQVAASAHQAAEVTRTASLTAQVGGVAMNHTVDSILNLRQTVATTAGKVRQLSESSQQISKVVSLINQIALQTNVLAINASIEANRAGEEGRGFALVAEEIGELASQSSTATKEIEQIVENIQRETVEVAHAMELGTNQVIEGTNLVEDTKKNLKKIFDSSRQIDQLVQSISHATIAQAQTSQQVTQLIKEIAINSEQTADSARQVSGSLQKTTTVARQLQASVDAFKVDDES</sequence>
<name>A0A6N8FY49_9CHRO</name>
<feature type="transmembrane region" description="Helical" evidence="11">
    <location>
        <begin position="366"/>
        <end position="389"/>
    </location>
</feature>
<feature type="domain" description="HAMP" evidence="14">
    <location>
        <begin position="635"/>
        <end position="686"/>
    </location>
</feature>
<dbReference type="SUPFAM" id="SSF58104">
    <property type="entry name" value="Methyl-accepting chemotaxis protein (MCP) signaling domain"/>
    <property type="match status" value="1"/>
</dbReference>
<dbReference type="InterPro" id="IPR004089">
    <property type="entry name" value="MCPsignal_dom"/>
</dbReference>
<evidence type="ECO:0000256" key="8">
    <source>
        <dbReference type="ARBA" id="ARBA00029447"/>
    </source>
</evidence>
<evidence type="ECO:0000313" key="16">
    <source>
        <dbReference type="Proteomes" id="UP000441797"/>
    </source>
</evidence>
<dbReference type="Gene3D" id="3.30.450.40">
    <property type="match status" value="1"/>
</dbReference>
<evidence type="ECO:0000313" key="15">
    <source>
        <dbReference type="EMBL" id="MUL37057.1"/>
    </source>
</evidence>
<dbReference type="SUPFAM" id="SSF103190">
    <property type="entry name" value="Sensory domain-like"/>
    <property type="match status" value="1"/>
</dbReference>
<feature type="region of interest" description="Disordered" evidence="10">
    <location>
        <begin position="1"/>
        <end position="37"/>
    </location>
</feature>
<dbReference type="InterPro" id="IPR003660">
    <property type="entry name" value="HAMP_dom"/>
</dbReference>
<dbReference type="PROSITE" id="PS50111">
    <property type="entry name" value="CHEMOTAXIS_TRANSDUC_2"/>
    <property type="match status" value="1"/>
</dbReference>
<dbReference type="PROSITE" id="PS50046">
    <property type="entry name" value="PHYTOCHROME_2"/>
    <property type="match status" value="1"/>
</dbReference>
<protein>
    <submittedName>
        <fullName evidence="15">Chemotaxis protein</fullName>
    </submittedName>
</protein>
<dbReference type="Pfam" id="PF00672">
    <property type="entry name" value="HAMP"/>
    <property type="match status" value="1"/>
</dbReference>
<dbReference type="SMART" id="SM00283">
    <property type="entry name" value="MA"/>
    <property type="match status" value="1"/>
</dbReference>
<dbReference type="RefSeq" id="WP_105219734.1">
    <property type="nucleotide sequence ID" value="NZ_CAWNSU010000046.1"/>
</dbReference>
<evidence type="ECO:0000259" key="12">
    <source>
        <dbReference type="PROSITE" id="PS50046"/>
    </source>
</evidence>
<evidence type="ECO:0000256" key="10">
    <source>
        <dbReference type="SAM" id="MobiDB-lite"/>
    </source>
</evidence>
<organism evidence="15 16">
    <name type="scientific">Gloeocapsopsis dulcis AAB1 = 1H9</name>
    <dbReference type="NCBI Taxonomy" id="1433147"/>
    <lineage>
        <taxon>Bacteria</taxon>
        <taxon>Bacillati</taxon>
        <taxon>Cyanobacteriota</taxon>
        <taxon>Cyanophyceae</taxon>
        <taxon>Oscillatoriophycideae</taxon>
        <taxon>Chroococcales</taxon>
        <taxon>Chroococcaceae</taxon>
        <taxon>Gloeocapsopsis</taxon>
        <taxon>Gloeocapsopsis dulcis</taxon>
    </lineage>
</organism>
<dbReference type="SMART" id="SM00065">
    <property type="entry name" value="GAF"/>
    <property type="match status" value="1"/>
</dbReference>
<evidence type="ECO:0000256" key="4">
    <source>
        <dbReference type="ARBA" id="ARBA00022692"/>
    </source>
</evidence>
<keyword evidence="3" id="KW-0145">Chemotaxis</keyword>
<dbReference type="EMBL" id="NAPY01000016">
    <property type="protein sequence ID" value="MUL37057.1"/>
    <property type="molecule type" value="Genomic_DNA"/>
</dbReference>
<comment type="subcellular location">
    <subcellularLocation>
        <location evidence="1">Cell membrane</location>
        <topology evidence="1">Multi-pass membrane protein</topology>
    </subcellularLocation>
</comment>
<dbReference type="Pfam" id="PF01590">
    <property type="entry name" value="GAF"/>
    <property type="match status" value="1"/>
</dbReference>
<evidence type="ECO:0000256" key="2">
    <source>
        <dbReference type="ARBA" id="ARBA00022475"/>
    </source>
</evidence>
<feature type="domain" description="Phytochrome chromophore attachment site" evidence="12">
    <location>
        <begin position="466"/>
        <end position="602"/>
    </location>
</feature>
<gene>
    <name evidence="15" type="ORF">BWI75_12050</name>
</gene>
<dbReference type="InterPro" id="IPR016132">
    <property type="entry name" value="Phyto_chromo_attachment"/>
</dbReference>
<evidence type="ECO:0000256" key="6">
    <source>
        <dbReference type="ARBA" id="ARBA00023136"/>
    </source>
</evidence>
<dbReference type="OrthoDB" id="419276at2"/>
<dbReference type="InterPro" id="IPR003018">
    <property type="entry name" value="GAF"/>
</dbReference>
<dbReference type="InterPro" id="IPR029016">
    <property type="entry name" value="GAF-like_dom_sf"/>
</dbReference>
<dbReference type="GO" id="GO:0007165">
    <property type="term" value="P:signal transduction"/>
    <property type="evidence" value="ECO:0007669"/>
    <property type="project" value="UniProtKB-KW"/>
</dbReference>
<dbReference type="InterPro" id="IPR033479">
    <property type="entry name" value="dCache_1"/>
</dbReference>
<dbReference type="SUPFAM" id="SSF158472">
    <property type="entry name" value="HAMP domain-like"/>
    <property type="match status" value="1"/>
</dbReference>
<dbReference type="AlphaFoldDB" id="A0A6N8FY49"/>